<dbReference type="Pfam" id="PF00657">
    <property type="entry name" value="Lipase_GDSL"/>
    <property type="match status" value="1"/>
</dbReference>
<sequence length="386" mass="42406">MKKLITLLSVLSISTSTGVSAVSCMPAQADIKTDFSEDVGKNIDKSNAKDTSVDPSNYHGVSNFYTLGDSLSDNGGLVTIAKDELNANVVMTGQYKGGFSNGPRTAEIINEKLGFKGISDKDSTFKSSNLIHKADIDYKDQKVWGRNYSVGGATAYESDGLAAKLLMGNTGIYKQAQALVQQQVIKEDDLFFLEIGGNDLFALAGVVDNVNAQTKIMNNAIENISNAFYTLLNNGAKKIVFASPPDITLTPGYNKRDKNYLAKVNLLCKEFDYKVTKVIEKLNSKFNNAIKTYNLYQELKNILNEFKGSNKNINITDHACKSNAFDLGGLNIGGTIEIKAELDNGVTEENVNNYFFIDDVHPTKSGHEFVSKKIWDLLISWNYISE</sequence>
<evidence type="ECO:0000313" key="4">
    <source>
        <dbReference type="Proteomes" id="UP000294309"/>
    </source>
</evidence>
<dbReference type="EMBL" id="CP038013">
    <property type="protein sequence ID" value="QBQ07874.1"/>
    <property type="molecule type" value="Genomic_DNA"/>
</dbReference>
<accession>A0A4P7AHE7</accession>
<evidence type="ECO:0000256" key="1">
    <source>
        <dbReference type="ARBA" id="ARBA00022801"/>
    </source>
</evidence>
<dbReference type="GO" id="GO:0016788">
    <property type="term" value="F:hydrolase activity, acting on ester bonds"/>
    <property type="evidence" value="ECO:0007669"/>
    <property type="project" value="InterPro"/>
</dbReference>
<gene>
    <name evidence="3" type="ORF">SGLAD_v1c06750</name>
</gene>
<dbReference type="NCBIfam" id="NF038029">
    <property type="entry name" value="LP_plasma"/>
    <property type="match status" value="1"/>
</dbReference>
<dbReference type="InterPro" id="IPR054816">
    <property type="entry name" value="Lipoprotein_mollicutes-type_CS"/>
</dbReference>
<dbReference type="Proteomes" id="UP000294309">
    <property type="component" value="Chromosome"/>
</dbReference>
<name>A0A4P7AHE7_9MOLU</name>
<dbReference type="PROSITE" id="PS51257">
    <property type="entry name" value="PROKAR_LIPOPROTEIN"/>
    <property type="match status" value="1"/>
</dbReference>
<dbReference type="KEGG" id="sgq:SGLAD_v1c06750"/>
<dbReference type="InterPro" id="IPR001087">
    <property type="entry name" value="GDSL"/>
</dbReference>
<feature type="chain" id="PRO_5020886068" evidence="2">
    <location>
        <begin position="22"/>
        <end position="386"/>
    </location>
</feature>
<keyword evidence="1" id="KW-0378">Hydrolase</keyword>
<dbReference type="InterPro" id="IPR036514">
    <property type="entry name" value="SGNH_hydro_sf"/>
</dbReference>
<proteinExistence type="predicted"/>
<evidence type="ECO:0000256" key="2">
    <source>
        <dbReference type="SAM" id="SignalP"/>
    </source>
</evidence>
<dbReference type="OrthoDB" id="390278at2"/>
<evidence type="ECO:0000313" key="3">
    <source>
        <dbReference type="EMBL" id="QBQ07874.1"/>
    </source>
</evidence>
<dbReference type="PANTHER" id="PTHR45648">
    <property type="entry name" value="GDSL LIPASE/ACYLHYDROLASE FAMILY PROTEIN (AFU_ORTHOLOGUE AFUA_4G14700)"/>
    <property type="match status" value="1"/>
</dbReference>
<reference evidence="3 4" key="1">
    <citation type="submission" date="2019-03" db="EMBL/GenBank/DDBJ databases">
        <title>Complete genome sequence of Spiroplasma gladiatoris TG-1 (DSM 22552).</title>
        <authorList>
            <person name="Lin Y.-C."/>
            <person name="Chou L."/>
            <person name="Kuo C.-H."/>
        </authorList>
    </citation>
    <scope>NUCLEOTIDE SEQUENCE [LARGE SCALE GENOMIC DNA]</scope>
    <source>
        <strain evidence="3 4">TG-1</strain>
    </source>
</reference>
<dbReference type="AlphaFoldDB" id="A0A4P7AHE7"/>
<dbReference type="PANTHER" id="PTHR45648:SF5">
    <property type="entry name" value="OS04G0577300 PROTEIN"/>
    <property type="match status" value="1"/>
</dbReference>
<dbReference type="RefSeq" id="WP_134297654.1">
    <property type="nucleotide sequence ID" value="NZ_CP038013.1"/>
</dbReference>
<feature type="signal peptide" evidence="2">
    <location>
        <begin position="1"/>
        <end position="21"/>
    </location>
</feature>
<dbReference type="InterPro" id="IPR051058">
    <property type="entry name" value="GDSL_Est/Lipase"/>
</dbReference>
<dbReference type="Gene3D" id="3.40.50.1110">
    <property type="entry name" value="SGNH hydrolase"/>
    <property type="match status" value="1"/>
</dbReference>
<keyword evidence="4" id="KW-1185">Reference proteome</keyword>
<protein>
    <submittedName>
        <fullName evidence="3">Lipolytic enzyme, GDSL family</fullName>
    </submittedName>
</protein>
<keyword evidence="2" id="KW-0732">Signal</keyword>
<organism evidence="3 4">
    <name type="scientific">Spiroplasma gladiatoris</name>
    <dbReference type="NCBI Taxonomy" id="2143"/>
    <lineage>
        <taxon>Bacteria</taxon>
        <taxon>Bacillati</taxon>
        <taxon>Mycoplasmatota</taxon>
        <taxon>Mollicutes</taxon>
        <taxon>Entomoplasmatales</taxon>
        <taxon>Spiroplasmataceae</taxon>
        <taxon>Spiroplasma</taxon>
    </lineage>
</organism>
<dbReference type="SUPFAM" id="SSF52266">
    <property type="entry name" value="SGNH hydrolase"/>
    <property type="match status" value="1"/>
</dbReference>